<accession>A0A2T3FZA7</accession>
<proteinExistence type="predicted"/>
<evidence type="ECO:0000256" key="1">
    <source>
        <dbReference type="ARBA" id="ARBA00023015"/>
    </source>
</evidence>
<dbReference type="Gene3D" id="1.10.10.60">
    <property type="entry name" value="Homeodomain-like"/>
    <property type="match status" value="2"/>
</dbReference>
<protein>
    <recommendedName>
        <fullName evidence="4">HTH araC/xylS-type domain-containing protein</fullName>
    </recommendedName>
</protein>
<reference evidence="6" key="1">
    <citation type="submission" date="2018-03" db="EMBL/GenBank/DDBJ databases">
        <title>Lachnoclostridium SNUG30370 gen.nov., sp.nov., isolated from human faeces.</title>
        <authorList>
            <person name="Seo B."/>
            <person name="Jeon K."/>
            <person name="Ko G."/>
        </authorList>
    </citation>
    <scope>NUCLEOTIDE SEQUENCE [LARGE SCALE GENOMIC DNA]</scope>
    <source>
        <strain evidence="6">SNUG30370</strain>
    </source>
</reference>
<evidence type="ECO:0000313" key="5">
    <source>
        <dbReference type="EMBL" id="PST40511.1"/>
    </source>
</evidence>
<dbReference type="PANTHER" id="PTHR43280:SF2">
    <property type="entry name" value="HTH-TYPE TRANSCRIPTIONAL REGULATOR EXSA"/>
    <property type="match status" value="1"/>
</dbReference>
<dbReference type="PROSITE" id="PS01124">
    <property type="entry name" value="HTH_ARAC_FAMILY_2"/>
    <property type="match status" value="1"/>
</dbReference>
<name>A0A2T3FZA7_9FIRM</name>
<dbReference type="InterPro" id="IPR018060">
    <property type="entry name" value="HTH_AraC"/>
</dbReference>
<dbReference type="AlphaFoldDB" id="A0A2T3FZA7"/>
<feature type="domain" description="HTH araC/xylS-type" evidence="4">
    <location>
        <begin position="1"/>
        <end position="59"/>
    </location>
</feature>
<keyword evidence="3" id="KW-0804">Transcription</keyword>
<dbReference type="GO" id="GO:0043565">
    <property type="term" value="F:sequence-specific DNA binding"/>
    <property type="evidence" value="ECO:0007669"/>
    <property type="project" value="InterPro"/>
</dbReference>
<keyword evidence="6" id="KW-1185">Reference proteome</keyword>
<evidence type="ECO:0000256" key="3">
    <source>
        <dbReference type="ARBA" id="ARBA00023163"/>
    </source>
</evidence>
<keyword evidence="1" id="KW-0805">Transcription regulation</keyword>
<dbReference type="SUPFAM" id="SSF46689">
    <property type="entry name" value="Homeodomain-like"/>
    <property type="match status" value="1"/>
</dbReference>
<dbReference type="PANTHER" id="PTHR43280">
    <property type="entry name" value="ARAC-FAMILY TRANSCRIPTIONAL REGULATOR"/>
    <property type="match status" value="1"/>
</dbReference>
<dbReference type="Pfam" id="PF12833">
    <property type="entry name" value="HTH_18"/>
    <property type="match status" value="1"/>
</dbReference>
<dbReference type="EMBL" id="PYLP01000006">
    <property type="protein sequence ID" value="PST40511.1"/>
    <property type="molecule type" value="Genomic_DNA"/>
</dbReference>
<evidence type="ECO:0000313" key="6">
    <source>
        <dbReference type="Proteomes" id="UP000241201"/>
    </source>
</evidence>
<evidence type="ECO:0000256" key="2">
    <source>
        <dbReference type="ARBA" id="ARBA00023125"/>
    </source>
</evidence>
<dbReference type="InterPro" id="IPR009057">
    <property type="entry name" value="Homeodomain-like_sf"/>
</dbReference>
<dbReference type="SMART" id="SM00342">
    <property type="entry name" value="HTH_ARAC"/>
    <property type="match status" value="1"/>
</dbReference>
<comment type="caution">
    <text evidence="5">The sequence shown here is derived from an EMBL/GenBank/DDBJ whole genome shotgun (WGS) entry which is preliminary data.</text>
</comment>
<gene>
    <name evidence="5" type="ORF">C7U55_06240</name>
</gene>
<evidence type="ECO:0000259" key="4">
    <source>
        <dbReference type="PROSITE" id="PS01124"/>
    </source>
</evidence>
<dbReference type="GO" id="GO:0003700">
    <property type="term" value="F:DNA-binding transcription factor activity"/>
    <property type="evidence" value="ECO:0007669"/>
    <property type="project" value="InterPro"/>
</dbReference>
<dbReference type="Proteomes" id="UP000241201">
    <property type="component" value="Unassembled WGS sequence"/>
</dbReference>
<sequence length="71" mass="8758">MTRYFKKQTGTTFYQYLQKIRLKHAYYDLMHTDMKIIDIALNNGFKNVKSFEKVFQNEYKKHLQIIEKVYN</sequence>
<organism evidence="5 6">
    <name type="scientific">Faecalibacillus faecis</name>
    <dbReference type="NCBI Taxonomy" id="1982628"/>
    <lineage>
        <taxon>Bacteria</taxon>
        <taxon>Bacillati</taxon>
        <taxon>Bacillota</taxon>
        <taxon>Erysipelotrichia</taxon>
        <taxon>Erysipelotrichales</taxon>
        <taxon>Coprobacillaceae</taxon>
        <taxon>Faecalibacillus</taxon>
    </lineage>
</organism>
<keyword evidence="2" id="KW-0238">DNA-binding</keyword>